<keyword evidence="4" id="KW-1185">Reference proteome</keyword>
<dbReference type="OrthoDB" id="3733126at2"/>
<dbReference type="InterPro" id="IPR001173">
    <property type="entry name" value="Glyco_trans_2-like"/>
</dbReference>
<dbReference type="STRING" id="1604334.SAMN05421546_0144"/>
<protein>
    <submittedName>
        <fullName evidence="3">Polysaccharide pyruvyl transferase CsaB</fullName>
    </submittedName>
</protein>
<dbReference type="PANTHER" id="PTHR36836">
    <property type="entry name" value="COLANIC ACID BIOSYNTHESIS PROTEIN WCAK"/>
    <property type="match status" value="1"/>
</dbReference>
<dbReference type="SUPFAM" id="SSF53448">
    <property type="entry name" value="Nucleotide-diphospho-sugar transferases"/>
    <property type="match status" value="1"/>
</dbReference>
<dbReference type="Pfam" id="PF00535">
    <property type="entry name" value="Glycos_transf_2"/>
    <property type="match status" value="1"/>
</dbReference>
<dbReference type="Gene3D" id="3.40.50.2000">
    <property type="entry name" value="Glycogen Phosphorylase B"/>
    <property type="match status" value="1"/>
</dbReference>
<dbReference type="Gene3D" id="3.90.550.10">
    <property type="entry name" value="Spore Coat Polysaccharide Biosynthesis Protein SpsA, Chain A"/>
    <property type="match status" value="1"/>
</dbReference>
<dbReference type="PANTHER" id="PTHR36836:SF1">
    <property type="entry name" value="COLANIC ACID BIOSYNTHESIS PROTEIN WCAK"/>
    <property type="match status" value="1"/>
</dbReference>
<gene>
    <name evidence="3" type="ORF">SAMN05421546_0144</name>
</gene>
<accession>A0A1N6N7W3</accession>
<organism evidence="3 4">
    <name type="scientific">Solilutibacter tolerans</name>
    <dbReference type="NCBI Taxonomy" id="1604334"/>
    <lineage>
        <taxon>Bacteria</taxon>
        <taxon>Pseudomonadati</taxon>
        <taxon>Pseudomonadota</taxon>
        <taxon>Gammaproteobacteria</taxon>
        <taxon>Lysobacterales</taxon>
        <taxon>Lysobacteraceae</taxon>
        <taxon>Solilutibacter</taxon>
    </lineage>
</organism>
<dbReference type="Proteomes" id="UP000241788">
    <property type="component" value="Unassembled WGS sequence"/>
</dbReference>
<dbReference type="Pfam" id="PF13692">
    <property type="entry name" value="Glyco_trans_1_4"/>
    <property type="match status" value="1"/>
</dbReference>
<feature type="domain" description="Glycosyltransferase 2-like" evidence="1">
    <location>
        <begin position="1076"/>
        <end position="1203"/>
    </location>
</feature>
<feature type="domain" description="Polysaccharide pyruvyl transferase" evidence="2">
    <location>
        <begin position="30"/>
        <end position="320"/>
    </location>
</feature>
<keyword evidence="3" id="KW-0808">Transferase</keyword>
<evidence type="ECO:0000313" key="3">
    <source>
        <dbReference type="EMBL" id="SIP88136.1"/>
    </source>
</evidence>
<dbReference type="GO" id="GO:0016740">
    <property type="term" value="F:transferase activity"/>
    <property type="evidence" value="ECO:0007669"/>
    <property type="project" value="UniProtKB-KW"/>
</dbReference>
<dbReference type="RefSeq" id="WP_076584562.1">
    <property type="nucleotide sequence ID" value="NZ_FTLW01000001.1"/>
</dbReference>
<name>A0A1N6N7W3_9GAMM</name>
<proteinExistence type="predicted"/>
<dbReference type="Pfam" id="PF04230">
    <property type="entry name" value="PS_pyruv_trans"/>
    <property type="match status" value="1"/>
</dbReference>
<dbReference type="SUPFAM" id="SSF53756">
    <property type="entry name" value="UDP-Glycosyltransferase/glycogen phosphorylase"/>
    <property type="match status" value="1"/>
</dbReference>
<dbReference type="EMBL" id="FTLW01000001">
    <property type="protein sequence ID" value="SIP88136.1"/>
    <property type="molecule type" value="Genomic_DNA"/>
</dbReference>
<evidence type="ECO:0000259" key="2">
    <source>
        <dbReference type="Pfam" id="PF04230"/>
    </source>
</evidence>
<reference evidence="4" key="1">
    <citation type="submission" date="2017-01" db="EMBL/GenBank/DDBJ databases">
        <authorList>
            <person name="Varghese N."/>
            <person name="Submissions S."/>
        </authorList>
    </citation>
    <scope>NUCLEOTIDE SEQUENCE [LARGE SCALE GENOMIC DNA]</scope>
    <source>
        <strain evidence="4">UM1</strain>
    </source>
</reference>
<sequence>MDAVGTSLQPAGRESDRVKLLVHGWYGAGNVGDELLLALLKMWAQAEGADVKVMSIAPKLTTAMHGCEAVDRHNLYSVALAMKDSDLFVLGGGGLLQAHDDFTVPALYDFHRPDIAGYVRPALMAKQFGLTTLAWAQGVGPLSSGDPEDIVSSLLRNLDFVSVRDRESLETLRMLGGGDNVVCAPDAVWAFPLSVSNPSVDRQRIRIGIVVRDWHEWSAFDWSSSLVEFLLHALDPERHELVWIPFQPYEVPGRSSSDLALIERLTGMVPAPFVQEVCKLHSPQEAVQAINDCDALVAMRLHAQIVGLKLGLPVMAVEYDKKMAATSELAGVLDHCRLTQVDFKQGLMGKIERWLKDVDGRSASASSETVMKLTNDAQRHRDVLRAAINAARKSPARRWDAKDGFDWVNAWSNFGGNISEDFHDIRDAWRLLKMAAKYQLDDMDERRAVLEKSQLYQDGVVRAVAESMKSIEEIAQQISAGVSNRNELEMTLASLAELVTHQAAEIGEKQRLFERYVDDFQQREREHQALLADEKKRFERYSDDFQQREREHQALLAGEQKRFERYSDEFQHREREHQALIVDQQERLERHVEDSQRRERECGVLTDQLLQHQAWLKSIRLEADGLKSKMQVLQHDLELRNNLLTQERQRNAALRGSTSWRVTQPLRSIKRFLWRLGPERDSMEMPLATHDPQLPVAVDPSRLNATHGFASDSKAPLPSQAPEIRDWRETSCRKVFFFTGVPYDDIGGGQRAAQLARVLLSRGERVHYVYAYRKWHEGVEVESEVCIPRLEHTFLGNSTVEDVLADAKPGDVAIFELPHIDFKSALDICSRCGVSSVFELIDAWDSSLGGDWFSEEVFQYFIDRSDKVVGTAKVLQGVLKSRGRADALYLPNAANESIFDAYRHYERPAELEPEKRVALYFGSLYGEWFDWEALDAAARHCPDTVFYLIGDPPVGLTVAENIRFLGPKNIDELPAFLRHADIALLPFKPGHISDAVSPIKIFEYLYMGVPVISNLLPEVVDYPNVSIATSVEEFARLCAAPARTGEDVDRFIMENSWGARVDALASPRFVVGKKVSAIVLIHNNRAIIERCLTSLLRHGEDFWAEVIVVDNDSCDGGAEYVEAHFPQVKLLRNNRNGCSSGRNLGVAHASGDYLAFFDSDQWLTNRGGIEEALQILEARPDIGAVGWAAGWFADGNDNFGGPIMDYMPARGTNVAEYQQYGVRTDIAYLGSGGLFLHRDIFHATGGFDEFYDPTCFEDTDFTLSIKATGRKIAYRDLQGVRHQPHQTTSASAGNESYQALFRRNANYFGKKWQANHPDYFFDAPPHP</sequence>
<evidence type="ECO:0000313" key="4">
    <source>
        <dbReference type="Proteomes" id="UP000241788"/>
    </source>
</evidence>
<dbReference type="InterPro" id="IPR029044">
    <property type="entry name" value="Nucleotide-diphossugar_trans"/>
</dbReference>
<evidence type="ECO:0000259" key="1">
    <source>
        <dbReference type="Pfam" id="PF00535"/>
    </source>
</evidence>
<dbReference type="InterPro" id="IPR007345">
    <property type="entry name" value="Polysacch_pyruvyl_Trfase"/>
</dbReference>